<sequence>MTHALPPPTPAGQLPAHSGEIPPLVPTLEAQVSSPSTEGAARIVALEGDINALKGTVNQIAADMAELMALLRASNRTSSNSTPPPGYGPTVDPNPWVPPTHAPEGIEASSMHELTSQPANVPPPLITLSAAIPLPPSDSTTLVPPPMSIPVSAPIYAAPPPMVFPAPSPHALAHTSEPLPFQAPQPHISFSYPALPLLNIPIPEPGTPTQRSKFTILPRRLPFRHRSRSNTPIIMPLLLLRFNKVGPRLRELLSRCNGLWPRRTNRASRHKCGVNSSHPYRLRSPTYTGNSSHEAQAPFVIEYVHAETGVGYAGFDATPAPFVIEVPAREPYQDSKVPWTYEGSVGNLERQFSVMGVKRSGRVYENPEAANKGKAPTAALGIALEATPIPQNKVTEEEAEAFMKIIKASEYKPHREALLKVLTTAQVPKETALDLIVETVGSIFSNNISFSDDELPSEGYAHSRALHIVCKCNNFVVGQVMIDNGLALNVYHVSTLKQMNVDLNRIRPSKMAIRAFDGSRREVNEEIDLLIEKLKFIVEERLITVKGEDDYAIYKETVVPYISIGDDQNLPFHSFDTISIIRDYGKVGPSCADRMVGKILLRHNYIPGSGLGAHGQGINHPIEIEEYKNRKGLSFRPSYHEIIEARICTVTEEIPFGVYVRLAQENEELNNWTSVPRYSAALLESKSSTRRFEPIRRTSRRARSIYFGEGLDEDGLVSEIEESLRRLEDRQLTSVESTEEINVGSEEEPPTSKIGTGLDPEQRARMIDFLKEYQEVFAWSSANMLGLDPSIVKHFLLLDTERFPPKRQHLDGRSCP</sequence>
<feature type="region of interest" description="Disordered" evidence="1">
    <location>
        <begin position="731"/>
        <end position="759"/>
    </location>
</feature>
<feature type="domain" description="G-patch" evidence="2">
    <location>
        <begin position="592"/>
        <end position="638"/>
    </location>
</feature>
<protein>
    <recommendedName>
        <fullName evidence="2">G-patch domain-containing protein</fullName>
    </recommendedName>
</protein>
<accession>A0A2I0KX13</accession>
<keyword evidence="4" id="KW-1185">Reference proteome</keyword>
<evidence type="ECO:0000313" key="4">
    <source>
        <dbReference type="Proteomes" id="UP000233551"/>
    </source>
</evidence>
<comment type="caution">
    <text evidence="3">The sequence shown here is derived from an EMBL/GenBank/DDBJ whole genome shotgun (WGS) entry which is preliminary data.</text>
</comment>
<dbReference type="STRING" id="22663.A0A2I0KX13"/>
<proteinExistence type="predicted"/>
<evidence type="ECO:0000313" key="3">
    <source>
        <dbReference type="EMBL" id="PKI72903.1"/>
    </source>
</evidence>
<reference evidence="3 4" key="1">
    <citation type="submission" date="2017-11" db="EMBL/GenBank/DDBJ databases">
        <title>De-novo sequencing of pomegranate (Punica granatum L.) genome.</title>
        <authorList>
            <person name="Akparov Z."/>
            <person name="Amiraslanov A."/>
            <person name="Hajiyeva S."/>
            <person name="Abbasov M."/>
            <person name="Kaur K."/>
            <person name="Hamwieh A."/>
            <person name="Solovyev V."/>
            <person name="Salamov A."/>
            <person name="Braich B."/>
            <person name="Kosarev P."/>
            <person name="Mahmoud A."/>
            <person name="Hajiyev E."/>
            <person name="Babayeva S."/>
            <person name="Izzatullayeva V."/>
            <person name="Mammadov A."/>
            <person name="Mammadov A."/>
            <person name="Sharifova S."/>
            <person name="Ojaghi J."/>
            <person name="Eynullazada K."/>
            <person name="Bayramov B."/>
            <person name="Abdulazimova A."/>
            <person name="Shahmuradov I."/>
        </authorList>
    </citation>
    <scope>NUCLEOTIDE SEQUENCE [LARGE SCALE GENOMIC DNA]</scope>
    <source>
        <strain evidence="4">cv. AG2017</strain>
        <tissue evidence="3">Leaf</tissue>
    </source>
</reference>
<dbReference type="Pfam" id="PF01585">
    <property type="entry name" value="G-patch"/>
    <property type="match status" value="1"/>
</dbReference>
<evidence type="ECO:0000259" key="2">
    <source>
        <dbReference type="PROSITE" id="PS50174"/>
    </source>
</evidence>
<dbReference type="Proteomes" id="UP000233551">
    <property type="component" value="Unassembled WGS sequence"/>
</dbReference>
<feature type="compositionally biased region" description="Pro residues" evidence="1">
    <location>
        <begin position="1"/>
        <end position="10"/>
    </location>
</feature>
<dbReference type="PROSITE" id="PS50174">
    <property type="entry name" value="G_PATCH"/>
    <property type="match status" value="1"/>
</dbReference>
<name>A0A2I0KX13_PUNGR</name>
<organism evidence="3 4">
    <name type="scientific">Punica granatum</name>
    <name type="common">Pomegranate</name>
    <dbReference type="NCBI Taxonomy" id="22663"/>
    <lineage>
        <taxon>Eukaryota</taxon>
        <taxon>Viridiplantae</taxon>
        <taxon>Streptophyta</taxon>
        <taxon>Embryophyta</taxon>
        <taxon>Tracheophyta</taxon>
        <taxon>Spermatophyta</taxon>
        <taxon>Magnoliopsida</taxon>
        <taxon>eudicotyledons</taxon>
        <taxon>Gunneridae</taxon>
        <taxon>Pentapetalae</taxon>
        <taxon>rosids</taxon>
        <taxon>malvids</taxon>
        <taxon>Myrtales</taxon>
        <taxon>Lythraceae</taxon>
        <taxon>Punica</taxon>
    </lineage>
</organism>
<evidence type="ECO:0000256" key="1">
    <source>
        <dbReference type="SAM" id="MobiDB-lite"/>
    </source>
</evidence>
<dbReference type="GO" id="GO:0003676">
    <property type="term" value="F:nucleic acid binding"/>
    <property type="evidence" value="ECO:0007669"/>
    <property type="project" value="InterPro"/>
</dbReference>
<dbReference type="SMART" id="SM00443">
    <property type="entry name" value="G_patch"/>
    <property type="match status" value="1"/>
</dbReference>
<feature type="region of interest" description="Disordered" evidence="1">
    <location>
        <begin position="1"/>
        <end position="22"/>
    </location>
</feature>
<gene>
    <name evidence="3" type="ORF">CRG98_006705</name>
</gene>
<dbReference type="InterPro" id="IPR000467">
    <property type="entry name" value="G_patch_dom"/>
</dbReference>
<feature type="region of interest" description="Disordered" evidence="1">
    <location>
        <begin position="76"/>
        <end position="104"/>
    </location>
</feature>
<dbReference type="AlphaFoldDB" id="A0A2I0KX13"/>
<dbReference type="EMBL" id="PGOL01000305">
    <property type="protein sequence ID" value="PKI72903.1"/>
    <property type="molecule type" value="Genomic_DNA"/>
</dbReference>
<dbReference type="PANTHER" id="PTHR32108:SF9">
    <property type="entry name" value="REVERSE TRANSCRIPTASE RNASE H-LIKE DOMAIN-CONTAINING PROTEIN"/>
    <property type="match status" value="1"/>
</dbReference>
<dbReference type="PANTHER" id="PTHR32108">
    <property type="entry name" value="DNA-DIRECTED RNA POLYMERASE SUBUNIT ALPHA"/>
    <property type="match status" value="1"/>
</dbReference>